<gene>
    <name evidence="1" type="ORF">NA2_05553</name>
</gene>
<dbReference type="Proteomes" id="UP000006786">
    <property type="component" value="Unassembled WGS sequence"/>
</dbReference>
<sequence length="124" mass="14104">MDVPKVLIGEAGALIGQKLEYERGTQWWTARSQTLGRILCILLAEWKPELVDDLTRVGSLYTDQMWAFYGGLEDGISPGDLKHRLLVAEHMLPDLTPDPQRIDRLAGQLLQVEIPEDRWKRHSG</sequence>
<evidence type="ECO:0000313" key="2">
    <source>
        <dbReference type="Proteomes" id="UP000006786"/>
    </source>
</evidence>
<name>K2MCA5_9HYPH</name>
<dbReference type="EMBL" id="AMRM01000005">
    <property type="protein sequence ID" value="EKF19781.1"/>
    <property type="molecule type" value="Genomic_DNA"/>
</dbReference>
<protein>
    <submittedName>
        <fullName evidence="1">Uncharacterized protein</fullName>
    </submittedName>
</protein>
<evidence type="ECO:0000313" key="1">
    <source>
        <dbReference type="EMBL" id="EKF19781.1"/>
    </source>
</evidence>
<organism evidence="1 2">
    <name type="scientific">Nitratireductor pacificus pht-3B</name>
    <dbReference type="NCBI Taxonomy" id="391937"/>
    <lineage>
        <taxon>Bacteria</taxon>
        <taxon>Pseudomonadati</taxon>
        <taxon>Pseudomonadota</taxon>
        <taxon>Alphaproteobacteria</taxon>
        <taxon>Hyphomicrobiales</taxon>
        <taxon>Phyllobacteriaceae</taxon>
        <taxon>Nitratireductor</taxon>
    </lineage>
</organism>
<dbReference type="PATRIC" id="fig|391937.3.peg.1143"/>
<dbReference type="AlphaFoldDB" id="K2MCA5"/>
<dbReference type="RefSeq" id="WP_008595141.1">
    <property type="nucleotide sequence ID" value="NZ_AMRM01000005.1"/>
</dbReference>
<keyword evidence="2" id="KW-1185">Reference proteome</keyword>
<accession>K2MCA5</accession>
<proteinExistence type="predicted"/>
<comment type="caution">
    <text evidence="1">The sequence shown here is derived from an EMBL/GenBank/DDBJ whole genome shotgun (WGS) entry which is preliminary data.</text>
</comment>
<reference evidence="1 2" key="1">
    <citation type="journal article" date="2012" name="J. Bacteriol.">
        <title>Genome Sequence of Nitratireductor pacificus Type Strain pht-3B.</title>
        <authorList>
            <person name="Lai Q."/>
            <person name="Li G."/>
            <person name="Shao Z."/>
        </authorList>
    </citation>
    <scope>NUCLEOTIDE SEQUENCE [LARGE SCALE GENOMIC DNA]</scope>
    <source>
        <strain evidence="2">pht-3B</strain>
    </source>
</reference>
<dbReference type="OrthoDB" id="9898851at2"/>